<evidence type="ECO:0000256" key="5">
    <source>
        <dbReference type="ARBA" id="ARBA00022679"/>
    </source>
</evidence>
<evidence type="ECO:0000256" key="8">
    <source>
        <dbReference type="ARBA" id="ARBA00022840"/>
    </source>
</evidence>
<comment type="caution">
    <text evidence="14">The sequence shown here is derived from an EMBL/GenBank/DDBJ whole genome shotgun (WGS) entry which is preliminary data.</text>
</comment>
<comment type="pathway">
    <text evidence="1">Cofactor biosynthesis; tetrahydrofolate biosynthesis; 2-amino-4-hydroxy-6-hydroxymethyl-7,8-dihydropteridine diphosphate from 7,8-dihydroneopterin triphosphate: step 4/4.</text>
</comment>
<dbReference type="Pfam" id="PF01288">
    <property type="entry name" value="HPPK"/>
    <property type="match status" value="1"/>
</dbReference>
<accession>A0AAE4YD80</accession>
<reference evidence="14" key="1">
    <citation type="submission" date="2020-01" db="EMBL/GenBank/DDBJ databases">
        <authorList>
            <person name="Chen W.-M."/>
        </authorList>
    </citation>
    <scope>NUCLEOTIDE SEQUENCE</scope>
    <source>
        <strain evidence="14">CYK-10</strain>
    </source>
</reference>
<dbReference type="PANTHER" id="PTHR43071:SF1">
    <property type="entry name" value="2-AMINO-4-HYDROXY-6-HYDROXYMETHYLDIHYDROPTERIDINE PYROPHOSPHOKINASE"/>
    <property type="match status" value="1"/>
</dbReference>
<keyword evidence="8" id="KW-0067">ATP-binding</keyword>
<dbReference type="Proteomes" id="UP001193501">
    <property type="component" value="Unassembled WGS sequence"/>
</dbReference>
<dbReference type="GO" id="GO:0003848">
    <property type="term" value="F:2-amino-4-hydroxy-6-hydroxymethyldihydropteridine diphosphokinase activity"/>
    <property type="evidence" value="ECO:0007669"/>
    <property type="project" value="UniProtKB-EC"/>
</dbReference>
<keyword evidence="7" id="KW-0418">Kinase</keyword>
<dbReference type="NCBIfam" id="TIGR01498">
    <property type="entry name" value="folK"/>
    <property type="match status" value="1"/>
</dbReference>
<evidence type="ECO:0000256" key="9">
    <source>
        <dbReference type="ARBA" id="ARBA00022909"/>
    </source>
</evidence>
<evidence type="ECO:0000313" key="14">
    <source>
        <dbReference type="EMBL" id="NBZ88154.1"/>
    </source>
</evidence>
<dbReference type="PANTHER" id="PTHR43071">
    <property type="entry name" value="2-AMINO-4-HYDROXY-6-HYDROXYMETHYLDIHYDROPTERIDINE PYROPHOSPHOKINASE"/>
    <property type="match status" value="1"/>
</dbReference>
<evidence type="ECO:0000256" key="11">
    <source>
        <dbReference type="ARBA" id="ARBA00029766"/>
    </source>
</evidence>
<dbReference type="GO" id="GO:0005524">
    <property type="term" value="F:ATP binding"/>
    <property type="evidence" value="ECO:0007669"/>
    <property type="project" value="UniProtKB-KW"/>
</dbReference>
<evidence type="ECO:0000256" key="12">
    <source>
        <dbReference type="ARBA" id="ARBA00033413"/>
    </source>
</evidence>
<evidence type="ECO:0000256" key="10">
    <source>
        <dbReference type="ARBA" id="ARBA00029409"/>
    </source>
</evidence>
<proteinExistence type="inferred from homology"/>
<comment type="similarity">
    <text evidence="2">Belongs to the HPPK family.</text>
</comment>
<dbReference type="EMBL" id="JAABNR010000009">
    <property type="protein sequence ID" value="NBZ88154.1"/>
    <property type="molecule type" value="Genomic_DNA"/>
</dbReference>
<evidence type="ECO:0000256" key="3">
    <source>
        <dbReference type="ARBA" id="ARBA00013253"/>
    </source>
</evidence>
<evidence type="ECO:0000256" key="4">
    <source>
        <dbReference type="ARBA" id="ARBA00016218"/>
    </source>
</evidence>
<dbReference type="SUPFAM" id="SSF55083">
    <property type="entry name" value="6-hydroxymethyl-7,8-dihydropterin pyrophosphokinase, HPPK"/>
    <property type="match status" value="1"/>
</dbReference>
<keyword evidence="6" id="KW-0547">Nucleotide-binding</keyword>
<organism evidence="14 15">
    <name type="scientific">Stagnihabitans tardus</name>
    <dbReference type="NCBI Taxonomy" id="2699202"/>
    <lineage>
        <taxon>Bacteria</taxon>
        <taxon>Pseudomonadati</taxon>
        <taxon>Pseudomonadota</taxon>
        <taxon>Alphaproteobacteria</taxon>
        <taxon>Rhodobacterales</taxon>
        <taxon>Paracoccaceae</taxon>
        <taxon>Stagnihabitans</taxon>
    </lineage>
</organism>
<dbReference type="CDD" id="cd00483">
    <property type="entry name" value="HPPK"/>
    <property type="match status" value="1"/>
</dbReference>
<dbReference type="GO" id="GO:0016301">
    <property type="term" value="F:kinase activity"/>
    <property type="evidence" value="ECO:0007669"/>
    <property type="project" value="UniProtKB-KW"/>
</dbReference>
<evidence type="ECO:0000256" key="2">
    <source>
        <dbReference type="ARBA" id="ARBA00005810"/>
    </source>
</evidence>
<evidence type="ECO:0000256" key="1">
    <source>
        <dbReference type="ARBA" id="ARBA00005051"/>
    </source>
</evidence>
<dbReference type="InterPro" id="IPR000550">
    <property type="entry name" value="Hppk"/>
</dbReference>
<dbReference type="RefSeq" id="WP_168774959.1">
    <property type="nucleotide sequence ID" value="NZ_JAABNR010000009.1"/>
</dbReference>
<keyword evidence="5 14" id="KW-0808">Transferase</keyword>
<keyword evidence="15" id="KW-1185">Reference proteome</keyword>
<comment type="function">
    <text evidence="10">Catalyzes the transfer of pyrophosphate from adenosine triphosphate (ATP) to 6-hydroxymethyl-7,8-dihydropterin, an enzymatic step in folate biosynthesis pathway.</text>
</comment>
<dbReference type="EC" id="2.7.6.3" evidence="3"/>
<evidence type="ECO:0000256" key="7">
    <source>
        <dbReference type="ARBA" id="ARBA00022777"/>
    </source>
</evidence>
<keyword evidence="9" id="KW-0289">Folate biosynthesis</keyword>
<sequence>MTQGKVQILVALGSNLPWQGKASVNILHEALSACEEAGMARVAQSRIFATPCFPAGAGPDYANACAQLEVEKTAEGTLAQLHAIEAAFGRKRISRWAGRTLDLDLIAMGDRVLPDRAAWSHWHRLPPEAQAQEAPDRLILPHPRLQDRAFVLVPLADIAPDWTHPVLGLTVRQMLGALPQAEIDAVRPIST</sequence>
<evidence type="ECO:0000313" key="15">
    <source>
        <dbReference type="Proteomes" id="UP001193501"/>
    </source>
</evidence>
<gene>
    <name evidence="14" type="primary">folK</name>
    <name evidence="14" type="ORF">GV832_11245</name>
</gene>
<dbReference type="AlphaFoldDB" id="A0AAE4YD80"/>
<dbReference type="GO" id="GO:0046656">
    <property type="term" value="P:folic acid biosynthetic process"/>
    <property type="evidence" value="ECO:0007669"/>
    <property type="project" value="UniProtKB-KW"/>
</dbReference>
<feature type="domain" description="7,8-dihydro-6-hydroxymethylpterin-pyrophosphokinase" evidence="13">
    <location>
        <begin position="10"/>
        <end position="160"/>
    </location>
</feature>
<name>A0AAE4YD80_9RHOB</name>
<dbReference type="Gene3D" id="3.30.70.560">
    <property type="entry name" value="7,8-Dihydro-6-hydroxymethylpterin-pyrophosphokinase HPPK"/>
    <property type="match status" value="1"/>
</dbReference>
<protein>
    <recommendedName>
        <fullName evidence="4">2-amino-4-hydroxy-6-hydroxymethyldihydropteridine pyrophosphokinase</fullName>
        <ecNumber evidence="3">2.7.6.3</ecNumber>
    </recommendedName>
    <alternativeName>
        <fullName evidence="11">6-hydroxymethyl-7,8-dihydropterin pyrophosphokinase</fullName>
    </alternativeName>
    <alternativeName>
        <fullName evidence="12">7,8-dihydro-6-hydroxymethylpterin-pyrophosphokinase</fullName>
    </alternativeName>
</protein>
<dbReference type="InterPro" id="IPR035907">
    <property type="entry name" value="Hppk_sf"/>
</dbReference>
<evidence type="ECO:0000256" key="6">
    <source>
        <dbReference type="ARBA" id="ARBA00022741"/>
    </source>
</evidence>
<evidence type="ECO:0000259" key="13">
    <source>
        <dbReference type="Pfam" id="PF01288"/>
    </source>
</evidence>